<dbReference type="KEGG" id="svl:Strvi_7610"/>
<dbReference type="Proteomes" id="UP000008703">
    <property type="component" value="Chromosome"/>
</dbReference>
<feature type="region of interest" description="Disordered" evidence="1">
    <location>
        <begin position="184"/>
        <end position="207"/>
    </location>
</feature>
<keyword evidence="3" id="KW-1185">Reference proteome</keyword>
<protein>
    <submittedName>
        <fullName evidence="2">Uncharacterized protein</fullName>
    </submittedName>
</protein>
<evidence type="ECO:0000256" key="1">
    <source>
        <dbReference type="SAM" id="MobiDB-lite"/>
    </source>
</evidence>
<organism evidence="2 3">
    <name type="scientific">Streptomyces violaceusniger (strain Tu 4113)</name>
    <dbReference type="NCBI Taxonomy" id="653045"/>
    <lineage>
        <taxon>Bacteria</taxon>
        <taxon>Bacillati</taxon>
        <taxon>Actinomycetota</taxon>
        <taxon>Actinomycetes</taxon>
        <taxon>Kitasatosporales</taxon>
        <taxon>Streptomycetaceae</taxon>
        <taxon>Streptomyces</taxon>
        <taxon>Streptomyces violaceusniger group</taxon>
    </lineage>
</organism>
<dbReference type="AlphaFoldDB" id="G2P763"/>
<evidence type="ECO:0000313" key="2">
    <source>
        <dbReference type="EMBL" id="AEM86951.1"/>
    </source>
</evidence>
<dbReference type="HOGENOM" id="CLU_1133120_0_0_11"/>
<reference evidence="2" key="1">
    <citation type="submission" date="2011-08" db="EMBL/GenBank/DDBJ databases">
        <title>Complete sequence of chromosome of Streptomyces violaceusniger Tu 4113.</title>
        <authorList>
            <consortium name="US DOE Joint Genome Institute"/>
            <person name="Lucas S."/>
            <person name="Han J."/>
            <person name="Lapidus A."/>
            <person name="Cheng J.-F."/>
            <person name="Goodwin L."/>
            <person name="Pitluck S."/>
            <person name="Peters L."/>
            <person name="Ivanova N."/>
            <person name="Daligault H."/>
            <person name="Detter J.C."/>
            <person name="Han C."/>
            <person name="Tapia R."/>
            <person name="Land M."/>
            <person name="Hauser L."/>
            <person name="Kyrpides N."/>
            <person name="Ivanova N."/>
            <person name="Pagani I."/>
            <person name="Hagen A."/>
            <person name="Katz L."/>
            <person name="Fiedler H.-P."/>
            <person name="Keasling J."/>
            <person name="Fortman J."/>
            <person name="Woyke T."/>
        </authorList>
    </citation>
    <scope>NUCLEOTIDE SEQUENCE [LARGE SCALE GENOMIC DNA]</scope>
    <source>
        <strain evidence="2">Tu 4113</strain>
    </source>
</reference>
<feature type="compositionally biased region" description="Low complexity" evidence="1">
    <location>
        <begin position="198"/>
        <end position="207"/>
    </location>
</feature>
<dbReference type="EMBL" id="CP002994">
    <property type="protein sequence ID" value="AEM86951.1"/>
    <property type="molecule type" value="Genomic_DNA"/>
</dbReference>
<accession>G2P763</accession>
<gene>
    <name evidence="2" type="ORF">Strvi_7610</name>
</gene>
<proteinExistence type="predicted"/>
<sequence>MTGFGKHLAQRVPEAERPIADGLDRGAHTAPLAVPQQIGPGCGRFAVAIGHRDQFLGAVRPYAHEHQDRGLGLVEADPQVDAVRPDIDVVGGGQVALTERGVVGLPLHGEPGDRGRGEPGRRAEELLQSGHEVAGRQAVQVLALLTTLLGGALFYLVHTHPRLAPPPSPSPLQVWLCWRPARSASSPGECGRPPPRGPQRVRAPPARRTVAVAVRALAPPRASRVSPIAASALGVGGGRTDQPWW</sequence>
<name>G2P763_STRV4</name>
<evidence type="ECO:0000313" key="3">
    <source>
        <dbReference type="Proteomes" id="UP000008703"/>
    </source>
</evidence>